<evidence type="ECO:0000256" key="1">
    <source>
        <dbReference type="ARBA" id="ARBA00004606"/>
    </source>
</evidence>
<dbReference type="GO" id="GO:0015020">
    <property type="term" value="F:glucuronosyltransferase activity"/>
    <property type="evidence" value="ECO:0007669"/>
    <property type="project" value="InterPro"/>
</dbReference>
<keyword evidence="7" id="KW-1185">Reference proteome</keyword>
<dbReference type="PANTHER" id="PTHR45719:SF11">
    <property type="entry name" value="OS01G0121800 PROTEIN"/>
    <property type="match status" value="1"/>
</dbReference>
<evidence type="ECO:0000256" key="3">
    <source>
        <dbReference type="ARBA" id="ARBA00022679"/>
    </source>
</evidence>
<dbReference type="AlphaFoldDB" id="A0AA88A9B2"/>
<name>A0AA88A9B2_FICCA</name>
<keyword evidence="4" id="KW-0472">Membrane</keyword>
<dbReference type="GO" id="GO:0016020">
    <property type="term" value="C:membrane"/>
    <property type="evidence" value="ECO:0007669"/>
    <property type="project" value="UniProtKB-SubCell"/>
</dbReference>
<organism evidence="6 7">
    <name type="scientific">Ficus carica</name>
    <name type="common">Common fig</name>
    <dbReference type="NCBI Taxonomy" id="3494"/>
    <lineage>
        <taxon>Eukaryota</taxon>
        <taxon>Viridiplantae</taxon>
        <taxon>Streptophyta</taxon>
        <taxon>Embryophyta</taxon>
        <taxon>Tracheophyta</taxon>
        <taxon>Spermatophyta</taxon>
        <taxon>Magnoliopsida</taxon>
        <taxon>eudicotyledons</taxon>
        <taxon>Gunneridae</taxon>
        <taxon>Pentapetalae</taxon>
        <taxon>rosids</taxon>
        <taxon>fabids</taxon>
        <taxon>Rosales</taxon>
        <taxon>Moraceae</taxon>
        <taxon>Ficeae</taxon>
        <taxon>Ficus</taxon>
    </lineage>
</organism>
<gene>
    <name evidence="6" type="ORF">TIFTF001_017318</name>
</gene>
<dbReference type="Proteomes" id="UP001187192">
    <property type="component" value="Unassembled WGS sequence"/>
</dbReference>
<proteinExistence type="predicted"/>
<dbReference type="PANTHER" id="PTHR45719">
    <property type="entry name" value="GLYCOSYLTRANSFERASE"/>
    <property type="match status" value="1"/>
</dbReference>
<dbReference type="EMBL" id="BTGU01000027">
    <property type="protein sequence ID" value="GMN48140.1"/>
    <property type="molecule type" value="Genomic_DNA"/>
</dbReference>
<evidence type="ECO:0000313" key="7">
    <source>
        <dbReference type="Proteomes" id="UP001187192"/>
    </source>
</evidence>
<dbReference type="Pfam" id="PF02485">
    <property type="entry name" value="Branch"/>
    <property type="match status" value="1"/>
</dbReference>
<keyword evidence="5" id="KW-0325">Glycoprotein</keyword>
<dbReference type="InterPro" id="IPR003406">
    <property type="entry name" value="Glyco_trans_14"/>
</dbReference>
<accession>A0AA88A9B2</accession>
<comment type="caution">
    <text evidence="6">The sequence shown here is derived from an EMBL/GenBank/DDBJ whole genome shotgun (WGS) entry which is preliminary data.</text>
</comment>
<comment type="subcellular location">
    <subcellularLocation>
        <location evidence="1">Membrane</location>
        <topology evidence="1">Single-pass type II membrane protein</topology>
    </subcellularLocation>
</comment>
<keyword evidence="2" id="KW-0328">Glycosyltransferase</keyword>
<reference evidence="6" key="1">
    <citation type="submission" date="2023-07" db="EMBL/GenBank/DDBJ databases">
        <title>draft genome sequence of fig (Ficus carica).</title>
        <authorList>
            <person name="Takahashi T."/>
            <person name="Nishimura K."/>
        </authorList>
    </citation>
    <scope>NUCLEOTIDE SEQUENCE</scope>
</reference>
<sequence length="389" mass="44181">MSSSTRKFSGEVDDFQVPIKAPSKETGYPPVLAYWIFGTNGDGERILRLLKALYHPRNRYLLQLDAGSSEYEKGELALSVQSERVFQAYGNVYVVGKSCVLNEMGSSSLAATLNAVALLLKISADWDWFMTLTASDYPLMTQDDLLHAFTFLPRNLNFIQYNRTRWEERQTANRIVVDPGLYNQKSAPIMYAVETRENPEAFRMFGGSPWMILARDFLEYCIRGWDNFPRKLLMYLSNVAYPLESYFHTVLCNSPEFKNTSVNNDLWYGIWDSVIEEPQFLTMSHLDDMLASGAAFAKPFQLNDPVLTKIDEHVLSRTPNSLVPGKWCPIQGTNRSLENSETKDQLCPSSGNIDSVKARSRGVELKMLLTKLVAEGRYRSCLCSKNCDL</sequence>
<evidence type="ECO:0000256" key="4">
    <source>
        <dbReference type="ARBA" id="ARBA00023136"/>
    </source>
</evidence>
<keyword evidence="3" id="KW-0808">Transferase</keyword>
<dbReference type="InterPro" id="IPR044610">
    <property type="entry name" value="GLCAT14A/B/C"/>
</dbReference>
<evidence type="ECO:0000256" key="5">
    <source>
        <dbReference type="ARBA" id="ARBA00023180"/>
    </source>
</evidence>
<evidence type="ECO:0000313" key="6">
    <source>
        <dbReference type="EMBL" id="GMN48140.1"/>
    </source>
</evidence>
<protein>
    <submittedName>
        <fullName evidence="6">Uncharacterized protein</fullName>
    </submittedName>
</protein>
<evidence type="ECO:0000256" key="2">
    <source>
        <dbReference type="ARBA" id="ARBA00022676"/>
    </source>
</evidence>